<dbReference type="GO" id="GO:0008661">
    <property type="term" value="F:1-deoxy-D-xylulose-5-phosphate synthase activity"/>
    <property type="evidence" value="ECO:0007669"/>
    <property type="project" value="UniProtKB-EC"/>
</dbReference>
<dbReference type="EMBL" id="UOGA01000225">
    <property type="protein sequence ID" value="VAX22406.1"/>
    <property type="molecule type" value="Genomic_DNA"/>
</dbReference>
<dbReference type="GO" id="GO:0005829">
    <property type="term" value="C:cytosol"/>
    <property type="evidence" value="ECO:0007669"/>
    <property type="project" value="TreeGrafter"/>
</dbReference>
<keyword evidence="7 14" id="KW-0808">Transferase</keyword>
<keyword evidence="9" id="KW-0460">Magnesium</keyword>
<protein>
    <recommendedName>
        <fullName evidence="6">1-deoxy-D-xylulose-5-phosphate synthase</fullName>
        <ecNumber evidence="6">2.2.1.7</ecNumber>
    </recommendedName>
</protein>
<dbReference type="GO" id="GO:0046872">
    <property type="term" value="F:metal ion binding"/>
    <property type="evidence" value="ECO:0007669"/>
    <property type="project" value="UniProtKB-KW"/>
</dbReference>
<evidence type="ECO:0000259" key="13">
    <source>
        <dbReference type="SMART" id="SM00861"/>
    </source>
</evidence>
<evidence type="ECO:0000256" key="11">
    <source>
        <dbReference type="ARBA" id="ARBA00023052"/>
    </source>
</evidence>
<comment type="pathway">
    <text evidence="3">Metabolic intermediate biosynthesis; 1-deoxy-D-xylulose 5-phosphate biosynthesis; 1-deoxy-D-xylulose 5-phosphate from D-glyceraldehyde 3-phosphate and pyruvate: step 1/1.</text>
</comment>
<sequence length="657" mass="71730">MDKENLAHTKAVSHLLKNIATPLDIKGMSVKELEQLADEVRRRIIDVVSRNGGHLASSLGVVELTIALHYVYNAPVDRIIWDVGHQCYAHKILTGRNDKFDTVRKAHGLSGFPNMNESPYDCFNTGHSGTSISAALGFAEARDLLNKKNKVIAVIGDGSLSAGIAFEGLNNAGSLRTNLTVVLNDNEMSISGAVGAMSQHLNRIITGRWFVRIEQEWDQIMKSLAGDPAAQFSERFRGAIKGMMIPGKLFEDLGYKYVGPIEGHEISYLIETFQAVKDLEGPKLVHVVTKKGKGYKPAEERATSFHGVSPFDPDTGSARKKKKDKTYTDVFSDALVQLANEDEKIVAITAAMPDGTGLTQFSEKFPERFFDVGIAEQHATTFAAGLAVEGLKPVFAVYSTFLQRVFDQILHDVCLTNQNVTFAVDRAGIVGEDGATHQGAFDLSFLRIAPNMVIMAPKDEQELRSMLKTAIEYPGPAALRYPRGSASGVKLSAKIKTIPIGKSELLKKGDDLCIVAVGRLVGFALEAADRLGKDGYSVAVVNARFIKPLDHELIAEMGRKCGRILTVEENALAGGFGSALLELLESEKIMRVLVRRLGIPDRFIEHSQTGLMLKKLGLDADGIENSAREFIDNTTRDPERISVSLDHAQKTPGHPSH</sequence>
<dbReference type="InterPro" id="IPR020826">
    <property type="entry name" value="Transketolase_BS"/>
</dbReference>
<dbReference type="NCBIfam" id="TIGR00204">
    <property type="entry name" value="dxs"/>
    <property type="match status" value="1"/>
</dbReference>
<evidence type="ECO:0000256" key="2">
    <source>
        <dbReference type="ARBA" id="ARBA00001964"/>
    </source>
</evidence>
<keyword evidence="12" id="KW-0414">Isoprene biosynthesis</keyword>
<proteinExistence type="inferred from homology"/>
<name>A0A3B1BVQ8_9ZZZZ</name>
<dbReference type="AlphaFoldDB" id="A0A3B1BVQ8"/>
<evidence type="ECO:0000256" key="7">
    <source>
        <dbReference type="ARBA" id="ARBA00022679"/>
    </source>
</evidence>
<evidence type="ECO:0000256" key="3">
    <source>
        <dbReference type="ARBA" id="ARBA00004980"/>
    </source>
</evidence>
<evidence type="ECO:0000256" key="8">
    <source>
        <dbReference type="ARBA" id="ARBA00022723"/>
    </source>
</evidence>
<comment type="subunit">
    <text evidence="5">Homodimer.</text>
</comment>
<dbReference type="InterPro" id="IPR029061">
    <property type="entry name" value="THDP-binding"/>
</dbReference>
<dbReference type="Pfam" id="PF02779">
    <property type="entry name" value="Transket_pyr"/>
    <property type="match status" value="1"/>
</dbReference>
<comment type="cofactor">
    <cofactor evidence="2">
        <name>thiamine diphosphate</name>
        <dbReference type="ChEBI" id="CHEBI:58937"/>
    </cofactor>
</comment>
<accession>A0A3B1BVQ8</accession>
<dbReference type="SUPFAM" id="SSF52922">
    <property type="entry name" value="TK C-terminal domain-like"/>
    <property type="match status" value="1"/>
</dbReference>
<evidence type="ECO:0000256" key="10">
    <source>
        <dbReference type="ARBA" id="ARBA00022977"/>
    </source>
</evidence>
<comment type="similarity">
    <text evidence="4">Belongs to the transketolase family. DXPS subfamily.</text>
</comment>
<dbReference type="InterPro" id="IPR049557">
    <property type="entry name" value="Transketolase_CS"/>
</dbReference>
<dbReference type="EC" id="2.2.1.7" evidence="6"/>
<keyword evidence="11" id="KW-0786">Thiamine pyrophosphate</keyword>
<dbReference type="CDD" id="cd07033">
    <property type="entry name" value="TPP_PYR_DXS_TK_like"/>
    <property type="match status" value="1"/>
</dbReference>
<evidence type="ECO:0000256" key="5">
    <source>
        <dbReference type="ARBA" id="ARBA00011738"/>
    </source>
</evidence>
<evidence type="ECO:0000256" key="9">
    <source>
        <dbReference type="ARBA" id="ARBA00022842"/>
    </source>
</evidence>
<dbReference type="InterPro" id="IPR005475">
    <property type="entry name" value="Transketolase-like_Pyr-bd"/>
</dbReference>
<dbReference type="Pfam" id="PF02780">
    <property type="entry name" value="Transketolase_C"/>
    <property type="match status" value="1"/>
</dbReference>
<dbReference type="InterPro" id="IPR005477">
    <property type="entry name" value="Dxylulose-5-P_synthase"/>
</dbReference>
<dbReference type="UniPathway" id="UPA00064">
    <property type="reaction ID" value="UER00091"/>
</dbReference>
<dbReference type="PANTHER" id="PTHR43322">
    <property type="entry name" value="1-D-DEOXYXYLULOSE 5-PHOSPHATE SYNTHASE-RELATED"/>
    <property type="match status" value="1"/>
</dbReference>
<dbReference type="SUPFAM" id="SSF52518">
    <property type="entry name" value="Thiamin diphosphate-binding fold (THDP-binding)"/>
    <property type="match status" value="2"/>
</dbReference>
<dbReference type="HAMAP" id="MF_00315">
    <property type="entry name" value="DXP_synth"/>
    <property type="match status" value="1"/>
</dbReference>
<evidence type="ECO:0000256" key="6">
    <source>
        <dbReference type="ARBA" id="ARBA00013150"/>
    </source>
</evidence>
<dbReference type="NCBIfam" id="NF003933">
    <property type="entry name" value="PRK05444.2-2"/>
    <property type="match status" value="1"/>
</dbReference>
<dbReference type="InterPro" id="IPR033248">
    <property type="entry name" value="Transketolase_C"/>
</dbReference>
<evidence type="ECO:0000256" key="1">
    <source>
        <dbReference type="ARBA" id="ARBA00001946"/>
    </source>
</evidence>
<comment type="cofactor">
    <cofactor evidence="1">
        <name>Mg(2+)</name>
        <dbReference type="ChEBI" id="CHEBI:18420"/>
    </cofactor>
</comment>
<dbReference type="CDD" id="cd02007">
    <property type="entry name" value="TPP_DXS"/>
    <property type="match status" value="1"/>
</dbReference>
<gene>
    <name evidence="14" type="ORF">MNBD_NITROSPINAE04-2327</name>
</gene>
<evidence type="ECO:0000256" key="12">
    <source>
        <dbReference type="ARBA" id="ARBA00023229"/>
    </source>
</evidence>
<dbReference type="FunFam" id="3.40.50.970:FF:000005">
    <property type="entry name" value="1-deoxy-D-xylulose-5-phosphate synthase"/>
    <property type="match status" value="1"/>
</dbReference>
<dbReference type="PROSITE" id="PS00802">
    <property type="entry name" value="TRANSKETOLASE_2"/>
    <property type="match status" value="1"/>
</dbReference>
<evidence type="ECO:0000256" key="4">
    <source>
        <dbReference type="ARBA" id="ARBA00011081"/>
    </source>
</evidence>
<dbReference type="GO" id="GO:0016114">
    <property type="term" value="P:terpenoid biosynthetic process"/>
    <property type="evidence" value="ECO:0007669"/>
    <property type="project" value="InterPro"/>
</dbReference>
<feature type="domain" description="Transketolase-like pyrimidine-binding" evidence="13">
    <location>
        <begin position="325"/>
        <end position="489"/>
    </location>
</feature>
<keyword evidence="10" id="KW-0784">Thiamine biosynthesis</keyword>
<dbReference type="InterPro" id="IPR009014">
    <property type="entry name" value="Transketo_C/PFOR_II"/>
</dbReference>
<dbReference type="Gene3D" id="3.40.50.920">
    <property type="match status" value="1"/>
</dbReference>
<dbReference type="PANTHER" id="PTHR43322:SF5">
    <property type="entry name" value="1-DEOXY-D-XYLULOSE-5-PHOSPHATE SYNTHASE, CHLOROPLASTIC"/>
    <property type="match status" value="1"/>
</dbReference>
<keyword evidence="8" id="KW-0479">Metal-binding</keyword>
<dbReference type="SMART" id="SM00861">
    <property type="entry name" value="Transket_pyr"/>
    <property type="match status" value="1"/>
</dbReference>
<organism evidence="14">
    <name type="scientific">hydrothermal vent metagenome</name>
    <dbReference type="NCBI Taxonomy" id="652676"/>
    <lineage>
        <taxon>unclassified sequences</taxon>
        <taxon>metagenomes</taxon>
        <taxon>ecological metagenomes</taxon>
    </lineage>
</organism>
<dbReference type="FunFam" id="3.40.50.920:FF:000002">
    <property type="entry name" value="1-deoxy-D-xylulose-5-phosphate synthase"/>
    <property type="match status" value="1"/>
</dbReference>
<dbReference type="GO" id="GO:0019288">
    <property type="term" value="P:isopentenyl diphosphate biosynthetic process, methylerythritol 4-phosphate pathway"/>
    <property type="evidence" value="ECO:0007669"/>
    <property type="project" value="TreeGrafter"/>
</dbReference>
<dbReference type="GO" id="GO:0009228">
    <property type="term" value="P:thiamine biosynthetic process"/>
    <property type="evidence" value="ECO:0007669"/>
    <property type="project" value="UniProtKB-KW"/>
</dbReference>
<dbReference type="PROSITE" id="PS00801">
    <property type="entry name" value="TRANSKETOLASE_1"/>
    <property type="match status" value="1"/>
</dbReference>
<dbReference type="Gene3D" id="3.40.50.970">
    <property type="match status" value="2"/>
</dbReference>
<reference evidence="14" key="1">
    <citation type="submission" date="2018-06" db="EMBL/GenBank/DDBJ databases">
        <authorList>
            <person name="Zhirakovskaya E."/>
        </authorList>
    </citation>
    <scope>NUCLEOTIDE SEQUENCE</scope>
</reference>
<evidence type="ECO:0000313" key="14">
    <source>
        <dbReference type="EMBL" id="VAX22406.1"/>
    </source>
</evidence>
<dbReference type="Pfam" id="PF13292">
    <property type="entry name" value="DXP_synthase_N"/>
    <property type="match status" value="1"/>
</dbReference>